<dbReference type="KEGG" id="mbas:ALGA_4268"/>
<dbReference type="SUPFAM" id="SSF48371">
    <property type="entry name" value="ARM repeat"/>
    <property type="match status" value="1"/>
</dbReference>
<dbReference type="PANTHER" id="PTHR34070:SF1">
    <property type="entry name" value="DNA ALKYLATION REPAIR PROTEIN"/>
    <property type="match status" value="1"/>
</dbReference>
<gene>
    <name evidence="1" type="ORF">ALGA_4268</name>
</gene>
<reference evidence="2" key="2">
    <citation type="journal article" date="2020" name="Antonie Van Leeuwenhoek">
        <title>Labilibaculum antarcticum sp. nov., a novel facultative anaerobic, psychrotorelant bacterium isolated from marine sediment of Antarctica.</title>
        <authorList>
            <person name="Watanabe M."/>
            <person name="Kojima H."/>
            <person name="Fukui M."/>
        </authorList>
    </citation>
    <scope>NUCLEOTIDE SEQUENCE [LARGE SCALE GENOMIC DNA]</scope>
    <source>
        <strain evidence="2">SPP2</strain>
    </source>
</reference>
<dbReference type="InterPro" id="IPR014825">
    <property type="entry name" value="DNA_alkylation"/>
</dbReference>
<keyword evidence="2" id="KW-1185">Reference proteome</keyword>
<protein>
    <submittedName>
        <fullName evidence="1">DNA alkylation repair protein</fullName>
    </submittedName>
</protein>
<evidence type="ECO:0000313" key="1">
    <source>
        <dbReference type="EMBL" id="BAX82559.1"/>
    </source>
</evidence>
<dbReference type="OrthoDB" id="9775346at2"/>
<dbReference type="PANTHER" id="PTHR34070">
    <property type="entry name" value="ARMADILLO-TYPE FOLD"/>
    <property type="match status" value="1"/>
</dbReference>
<accession>A0A1Y1CQ16</accession>
<evidence type="ECO:0000313" key="2">
    <source>
        <dbReference type="Proteomes" id="UP000218267"/>
    </source>
</evidence>
<dbReference type="Gene3D" id="1.20.1660.10">
    <property type="entry name" value="Hypothetical protein (EF3068)"/>
    <property type="match status" value="1"/>
</dbReference>
<reference evidence="1 2" key="1">
    <citation type="journal article" date="2018" name="Mar. Genomics">
        <title>Complete genome sequence of Marinifilaceae bacterium strain SPP2, isolated from the Antarctic marine sediment.</title>
        <authorList>
            <person name="Watanabe M."/>
            <person name="Kojima H."/>
            <person name="Fukui M."/>
        </authorList>
    </citation>
    <scope>NUCLEOTIDE SEQUENCE [LARGE SCALE GENOMIC DNA]</scope>
    <source>
        <strain evidence="1 2">SPP2</strain>
    </source>
</reference>
<sequence length="222" mass="26427">METQNIGTDKIVEIYKKNANRVFAIRMESYMKKHFSFLGIPKSLRADISKEFLQGKSKSKEIDWEFVFHMFDLPYREYQYLALEYLRKLEKNLQKSDIELIEKLILTKSWWDSVDSLAPLVGVLCQKYPELKKEILEKWILNSNIWLKRVTIIFQLKYKNETDTEFLSKAILSNNLSKEFFVNKAIGWSLRQYSKYNADWVKVFISRHSLAPLSVREGSKYL</sequence>
<name>A0A1Y1CQ16_9BACT</name>
<dbReference type="Proteomes" id="UP000218267">
    <property type="component" value="Chromosome"/>
</dbReference>
<dbReference type="InterPro" id="IPR016024">
    <property type="entry name" value="ARM-type_fold"/>
</dbReference>
<dbReference type="EMBL" id="AP018042">
    <property type="protein sequence ID" value="BAX82559.1"/>
    <property type="molecule type" value="Genomic_DNA"/>
</dbReference>
<dbReference type="CDD" id="cd07064">
    <property type="entry name" value="AlkD_like_1"/>
    <property type="match status" value="1"/>
</dbReference>
<organism evidence="1 2">
    <name type="scientific">Labilibaculum antarcticum</name>
    <dbReference type="NCBI Taxonomy" id="1717717"/>
    <lineage>
        <taxon>Bacteria</taxon>
        <taxon>Pseudomonadati</taxon>
        <taxon>Bacteroidota</taxon>
        <taxon>Bacteroidia</taxon>
        <taxon>Marinilabiliales</taxon>
        <taxon>Marinifilaceae</taxon>
        <taxon>Labilibaculum</taxon>
    </lineage>
</organism>
<dbReference type="Pfam" id="PF08713">
    <property type="entry name" value="DNA_alkylation"/>
    <property type="match status" value="1"/>
</dbReference>
<proteinExistence type="predicted"/>
<dbReference type="Gene3D" id="1.25.40.290">
    <property type="entry name" value="ARM repeat domains"/>
    <property type="match status" value="1"/>
</dbReference>
<dbReference type="RefSeq" id="WP_096432980.1">
    <property type="nucleotide sequence ID" value="NZ_AP018042.1"/>
</dbReference>
<dbReference type="AlphaFoldDB" id="A0A1Y1CQ16"/>